<comment type="caution">
    <text evidence="1">The sequence shown here is derived from an EMBL/GenBank/DDBJ whole genome shotgun (WGS) entry which is preliminary data.</text>
</comment>
<dbReference type="Proteomes" id="UP000799754">
    <property type="component" value="Unassembled WGS sequence"/>
</dbReference>
<evidence type="ECO:0000313" key="1">
    <source>
        <dbReference type="EMBL" id="KAF2625616.1"/>
    </source>
</evidence>
<protein>
    <submittedName>
        <fullName evidence="1">Uncharacterized protein</fullName>
    </submittedName>
</protein>
<keyword evidence="2" id="KW-1185">Reference proteome</keyword>
<accession>A0ACB6RUM0</accession>
<name>A0ACB6RUM0_9PLEO</name>
<proteinExistence type="predicted"/>
<gene>
    <name evidence="1" type="ORF">BU25DRAFT_423302</name>
</gene>
<evidence type="ECO:0000313" key="2">
    <source>
        <dbReference type="Proteomes" id="UP000799754"/>
    </source>
</evidence>
<organism evidence="1 2">
    <name type="scientific">Macroventuria anomochaeta</name>
    <dbReference type="NCBI Taxonomy" id="301207"/>
    <lineage>
        <taxon>Eukaryota</taxon>
        <taxon>Fungi</taxon>
        <taxon>Dikarya</taxon>
        <taxon>Ascomycota</taxon>
        <taxon>Pezizomycotina</taxon>
        <taxon>Dothideomycetes</taxon>
        <taxon>Pleosporomycetidae</taxon>
        <taxon>Pleosporales</taxon>
        <taxon>Pleosporineae</taxon>
        <taxon>Didymellaceae</taxon>
        <taxon>Macroventuria</taxon>
    </lineage>
</organism>
<reference evidence="1" key="1">
    <citation type="journal article" date="2020" name="Stud. Mycol.">
        <title>101 Dothideomycetes genomes: a test case for predicting lifestyles and emergence of pathogens.</title>
        <authorList>
            <person name="Haridas S."/>
            <person name="Albert R."/>
            <person name="Binder M."/>
            <person name="Bloem J."/>
            <person name="Labutti K."/>
            <person name="Salamov A."/>
            <person name="Andreopoulos B."/>
            <person name="Baker S."/>
            <person name="Barry K."/>
            <person name="Bills G."/>
            <person name="Bluhm B."/>
            <person name="Cannon C."/>
            <person name="Castanera R."/>
            <person name="Culley D."/>
            <person name="Daum C."/>
            <person name="Ezra D."/>
            <person name="Gonzalez J."/>
            <person name="Henrissat B."/>
            <person name="Kuo A."/>
            <person name="Liang C."/>
            <person name="Lipzen A."/>
            <person name="Lutzoni F."/>
            <person name="Magnuson J."/>
            <person name="Mondo S."/>
            <person name="Nolan M."/>
            <person name="Ohm R."/>
            <person name="Pangilinan J."/>
            <person name="Park H.-J."/>
            <person name="Ramirez L."/>
            <person name="Alfaro M."/>
            <person name="Sun H."/>
            <person name="Tritt A."/>
            <person name="Yoshinaga Y."/>
            <person name="Zwiers L.-H."/>
            <person name="Turgeon B."/>
            <person name="Goodwin S."/>
            <person name="Spatafora J."/>
            <person name="Crous P."/>
            <person name="Grigoriev I."/>
        </authorList>
    </citation>
    <scope>NUCLEOTIDE SEQUENCE</scope>
    <source>
        <strain evidence="1">CBS 525.71</strain>
    </source>
</reference>
<sequence length="205" mass="22633">MGVKQLERLQRESTKPCFDNGTVTDHGSEAATLKLLLRSLHTALMKAATNPRLLGDDTAPTLLVPYLVGQLAAIDPPRETCPICVRDDGPSNHAMLELVRQSRIIGGELLAFHSQLLCHYDDQDIQDHTTVTERVGEEFKRNLDVLREVLEKVEPLFNKLGTEGSLGAAKLNQQLGCTIASGKFLIIDGELFRLTTSDRVRFTIG</sequence>
<dbReference type="EMBL" id="MU006725">
    <property type="protein sequence ID" value="KAF2625616.1"/>
    <property type="molecule type" value="Genomic_DNA"/>
</dbReference>